<dbReference type="RefSeq" id="WP_311759088.1">
    <property type="nucleotide sequence ID" value="NZ_JAVRQI010000006.1"/>
</dbReference>
<protein>
    <submittedName>
        <fullName evidence="1">Phage tail protein</fullName>
    </submittedName>
</protein>
<comment type="caution">
    <text evidence="1">The sequence shown here is derived from an EMBL/GenBank/DDBJ whole genome shotgun (WGS) entry which is preliminary data.</text>
</comment>
<sequence>MSYPYDRDHLDRTRELLYALIPEFHKRRDRAAAVAVPPEPQELYGLLEALAAPLAALRQSVEELYGDLFIETAGEAALPSLAASIGLELVFRDAEANRRDLAAAIGWRRRKGTPAMLEEMGRVLFDRQVALKEGWKAVQMVQDLNILRAERVIADLRPASVADLAAGPLATLMRLFDPRPITADTGHVHPLHLVHWAFPTQFQPLRRAACHELPAGVGDRRFAFDAANDWRPLRVRATGFADRPGSDRVPEGLFAEAPGNWFGAEGRFQVRLTGVPAAATRPAAPVPRNPVRVRADNALGRGPATVALIDAQTRRYSGPIEIALVSAPQAGGLPDLSQSVLRGRVSVGPAGASGAATGAGNVPVDHVMLLRLTPEAGAASRMLGETVIAISGTTANGRRRATDPALAQAGYLRGALYLRIPEQRIHGARHLWIAADGSLHEAEAPGAVPPLRPLEGGALPARALVSAPVGPVWPEAPETALRTPFAPALAAPAAAPAILHGGEILRANASGVISSGARSALVLALSFFAGQRRFMPMLRLTWQGPDPRAATWAALGANGAPIAAASLRARFAELAETVSANPSDLALALRYECGVAGAIMTPCELAFTAYDSSSVLINLPEMVASETAEAAPDGSAFWPRGPAPLVRHSVAVQAGSDGSSWIAGTTTLARKSLGPAAPLLAARPMRRREAGWRRLCPWRNETAADVLEPTQPARLDIDPRFGLFALNLADEIVPHPKATGIPVPDPVTVDLEEGATMPIGALPIDHRRHLGLRPAPTRLVSALGHLGRDALPGLVGLPLHRSVAAALAAAAGSGLPDEVIEIVDSGLYRAEALIWPAGPRQLELRAAPFQRPVLQIASSTPGAGGYGALVLSGFAIDSGALDLDLPSAQQVSLTFLSVYGAEARLRLRLFEATGAERVSIRRCALGPVSVEDAGEIAVLDSILAAGNDTSFALSAPAARLDAERATFAGRVEVGEVELSDCIVTGRLDAHERFRGCLRYSLVGPGSLTPRRHRVLETDPVTGRPIRVPFESRDRRDPAWLRLEPQGDPRILAGASDGGEMGAFGAARLGELYGGLARRLSEHTPAGLRSGIVTRP</sequence>
<keyword evidence="2" id="KW-1185">Reference proteome</keyword>
<name>A0ABU3ECM9_9RHOB</name>
<evidence type="ECO:0000313" key="1">
    <source>
        <dbReference type="EMBL" id="MDT1061988.1"/>
    </source>
</evidence>
<organism evidence="1 2">
    <name type="scientific">Paracoccus broussonetiae</name>
    <dbReference type="NCBI Taxonomy" id="3075834"/>
    <lineage>
        <taxon>Bacteria</taxon>
        <taxon>Pseudomonadati</taxon>
        <taxon>Pseudomonadota</taxon>
        <taxon>Alphaproteobacteria</taxon>
        <taxon>Rhodobacterales</taxon>
        <taxon>Paracoccaceae</taxon>
        <taxon>Paracoccus</taxon>
    </lineage>
</organism>
<gene>
    <name evidence="1" type="ORF">RM190_08985</name>
</gene>
<evidence type="ECO:0000313" key="2">
    <source>
        <dbReference type="Proteomes" id="UP001251085"/>
    </source>
</evidence>
<dbReference type="Pfam" id="PF09684">
    <property type="entry name" value="Tail_P2_I"/>
    <property type="match status" value="1"/>
</dbReference>
<reference evidence="2" key="1">
    <citation type="submission" date="2023-07" db="EMBL/GenBank/DDBJ databases">
        <title>Characterization of two Paracoccaceae strains isolated from Phycosphere and proposal of Xinfangfangia lacusdiani sp. nov.</title>
        <authorList>
            <person name="Deng Y."/>
            <person name="Zhang Y.Q."/>
        </authorList>
    </citation>
    <scope>NUCLEOTIDE SEQUENCE [LARGE SCALE GENOMIC DNA]</scope>
    <source>
        <strain evidence="2">CPCC 101403</strain>
    </source>
</reference>
<dbReference type="Proteomes" id="UP001251085">
    <property type="component" value="Unassembled WGS sequence"/>
</dbReference>
<dbReference type="InterPro" id="IPR006521">
    <property type="entry name" value="Tail_protein_I"/>
</dbReference>
<dbReference type="EMBL" id="JAVRQI010000006">
    <property type="protein sequence ID" value="MDT1061988.1"/>
    <property type="molecule type" value="Genomic_DNA"/>
</dbReference>
<proteinExistence type="predicted"/>
<accession>A0ABU3ECM9</accession>